<proteinExistence type="inferred from homology"/>
<feature type="domain" description="Methyl-accepting transducer" evidence="6">
    <location>
        <begin position="276"/>
        <end position="505"/>
    </location>
</feature>
<feature type="transmembrane region" description="Helical" evidence="5">
    <location>
        <begin position="12"/>
        <end position="31"/>
    </location>
</feature>
<dbReference type="EMBL" id="WHJF01000003">
    <property type="protein sequence ID" value="NHZ61105.1"/>
    <property type="molecule type" value="Genomic_DNA"/>
</dbReference>
<dbReference type="Pfam" id="PF00015">
    <property type="entry name" value="MCPsignal"/>
    <property type="match status" value="1"/>
</dbReference>
<dbReference type="InterPro" id="IPR004089">
    <property type="entry name" value="MCPsignal_dom"/>
</dbReference>
<dbReference type="SMART" id="SM00283">
    <property type="entry name" value="MA"/>
    <property type="match status" value="1"/>
</dbReference>
<evidence type="ECO:0000256" key="4">
    <source>
        <dbReference type="SAM" id="MobiDB-lite"/>
    </source>
</evidence>
<evidence type="ECO:0000256" key="3">
    <source>
        <dbReference type="PROSITE-ProRule" id="PRU00284"/>
    </source>
</evidence>
<name>A0ABX0MKI2_9BURK</name>
<dbReference type="RefSeq" id="WP_167235366.1">
    <property type="nucleotide sequence ID" value="NZ_WHJF01000003.1"/>
</dbReference>
<accession>A0ABX0MKI2</accession>
<evidence type="ECO:0000256" key="5">
    <source>
        <dbReference type="SAM" id="Phobius"/>
    </source>
</evidence>
<evidence type="ECO:0000259" key="6">
    <source>
        <dbReference type="PROSITE" id="PS50111"/>
    </source>
</evidence>
<comment type="similarity">
    <text evidence="2">Belongs to the methyl-accepting chemotaxis (MCP) protein family.</text>
</comment>
<dbReference type="SUPFAM" id="SSF58104">
    <property type="entry name" value="Methyl-accepting chemotaxis protein (MCP) signaling domain"/>
    <property type="match status" value="1"/>
</dbReference>
<keyword evidence="8" id="KW-1185">Reference proteome</keyword>
<dbReference type="PRINTS" id="PR00260">
    <property type="entry name" value="CHEMTRNSDUCR"/>
</dbReference>
<dbReference type="InterPro" id="IPR051310">
    <property type="entry name" value="MCP_chemotaxis"/>
</dbReference>
<evidence type="ECO:0000313" key="8">
    <source>
        <dbReference type="Proteomes" id="UP000610594"/>
    </source>
</evidence>
<dbReference type="InterPro" id="IPR024478">
    <property type="entry name" value="HlyB_4HB_MCP"/>
</dbReference>
<feature type="compositionally biased region" description="Low complexity" evidence="4">
    <location>
        <begin position="539"/>
        <end position="560"/>
    </location>
</feature>
<evidence type="ECO:0000313" key="7">
    <source>
        <dbReference type="EMBL" id="NHZ61105.1"/>
    </source>
</evidence>
<gene>
    <name evidence="7" type="ORF">F1735_02070</name>
</gene>
<reference evidence="7 8" key="1">
    <citation type="submission" date="2019-10" db="EMBL/GenBank/DDBJ databases">
        <title>Taxonomy of Antarctic Massilia spp.: description of Massilia rubra sp. nov., Massilia aquatica sp. nov., Massilia mucilaginosa sp. nov., Massilia frigida sp. nov. isolated from streams, lakes and regoliths.</title>
        <authorList>
            <person name="Holochova P."/>
            <person name="Sedlacek I."/>
            <person name="Kralova S."/>
            <person name="Maslanova I."/>
            <person name="Busse H.-J."/>
            <person name="Stankova E."/>
            <person name="Vrbovska V."/>
            <person name="Kovarovic V."/>
            <person name="Bartak M."/>
            <person name="Svec P."/>
            <person name="Pantucek R."/>
        </authorList>
    </citation>
    <scope>NUCLEOTIDE SEQUENCE [LARGE SCALE GENOMIC DNA]</scope>
    <source>
        <strain evidence="7 8">CCM 8694</strain>
    </source>
</reference>
<comment type="caution">
    <text evidence="7">The sequence shown here is derived from an EMBL/GenBank/DDBJ whole genome shotgun (WGS) entry which is preliminary data.</text>
</comment>
<dbReference type="Gene3D" id="1.10.287.950">
    <property type="entry name" value="Methyl-accepting chemotaxis protein"/>
    <property type="match status" value="1"/>
</dbReference>
<protein>
    <submittedName>
        <fullName evidence="7">Methyl-accepting chemotaxis protein</fullName>
    </submittedName>
</protein>
<sequence length="582" mass="60202">MNTSGMSIGRRLAVGFGGVFLLIVVLSAMAISRVGSIEASLNQINKVNNVKQRYAINFRGSVHDRAIALRDVVLAADAAGAQPHLDLIKQLADNYARSAAPLDALVESPTATAEEKSALAGIKDSERKTMPLIANVIALRLADKLPEAHALLAQQAAPAFVGWLASINRLIDLEEKMTGVQADNASTLASSFLLWMAVLCAIAVAVGSVAAWYISRGLLRQLGGQPDYAANVVASIAAGNLAVQIDTVNGDNSSLLFAMKGMRDSLVAIVAQVRAGTATITTASSEIAAGNLDLSARTESQAGTLEETASSMEELTSTVRQNADNALQANALALSASEVAVKGGAVVSQVVDTMASINESSKKIVDIIGVIDSIAFQTNILALNAAVEAARAGEQGRGFAVVASEVRNLAQRSAAAAQEIKTLIGNSVERVDAGARLVDQAGSTMQEIVSSVKRVTDIMAEISLASQEQTAGIEQVNLAIGQMDQATQQNAALVEQAAAAASSLNDEAASLTEVVGVFVLADGAGRAAAPARMTARVAPTPAAPRPTAAKPAARGRALARTPAAPQRKIVTENTVADEWETF</sequence>
<keyword evidence="3" id="KW-0807">Transducer</keyword>
<dbReference type="PANTHER" id="PTHR43531:SF14">
    <property type="entry name" value="METHYL-ACCEPTING CHEMOTAXIS PROTEIN I-RELATED"/>
    <property type="match status" value="1"/>
</dbReference>
<dbReference type="Proteomes" id="UP000610594">
    <property type="component" value="Unassembled WGS sequence"/>
</dbReference>
<dbReference type="InterPro" id="IPR004090">
    <property type="entry name" value="Chemotax_Me-accpt_rcpt"/>
</dbReference>
<keyword evidence="5" id="KW-0812">Transmembrane</keyword>
<organism evidence="7 8">
    <name type="scientific">Massilia genomosp. 1</name>
    <dbReference type="NCBI Taxonomy" id="2609280"/>
    <lineage>
        <taxon>Bacteria</taxon>
        <taxon>Pseudomonadati</taxon>
        <taxon>Pseudomonadota</taxon>
        <taxon>Betaproteobacteria</taxon>
        <taxon>Burkholderiales</taxon>
        <taxon>Oxalobacteraceae</taxon>
        <taxon>Telluria group</taxon>
        <taxon>Massilia</taxon>
    </lineage>
</organism>
<feature type="transmembrane region" description="Helical" evidence="5">
    <location>
        <begin position="192"/>
        <end position="214"/>
    </location>
</feature>
<feature type="region of interest" description="Disordered" evidence="4">
    <location>
        <begin position="539"/>
        <end position="563"/>
    </location>
</feature>
<keyword evidence="5" id="KW-0472">Membrane</keyword>
<keyword evidence="5" id="KW-1133">Transmembrane helix</keyword>
<dbReference type="Pfam" id="PF12729">
    <property type="entry name" value="4HB_MCP_1"/>
    <property type="match status" value="1"/>
</dbReference>
<keyword evidence="1" id="KW-0488">Methylation</keyword>
<evidence type="ECO:0000256" key="2">
    <source>
        <dbReference type="ARBA" id="ARBA00029447"/>
    </source>
</evidence>
<dbReference type="PROSITE" id="PS50111">
    <property type="entry name" value="CHEMOTAXIS_TRANSDUC_2"/>
    <property type="match status" value="1"/>
</dbReference>
<dbReference type="PANTHER" id="PTHR43531">
    <property type="entry name" value="PROTEIN ICFG"/>
    <property type="match status" value="1"/>
</dbReference>
<dbReference type="CDD" id="cd11386">
    <property type="entry name" value="MCP_signal"/>
    <property type="match status" value="1"/>
</dbReference>
<evidence type="ECO:0000256" key="1">
    <source>
        <dbReference type="ARBA" id="ARBA00022481"/>
    </source>
</evidence>